<proteinExistence type="predicted"/>
<sequence length="235" mass="25968">MAKSDPSVVVSGAIFVGEDTTNNDASPLDVFKNPENYATTVASGYLTFETKATTFPGFVKTSLSETEIHLDGSFTHLERQIRENYDSPDAAVIARNLRDLIPGVVEEKSLSGLVLSLLVIRKPFDSDKVTVRIVQTLLDISSDEYGTTYIPDQTATLKSVEIEAIPNVFNSNAERLAQSIPVVKMPELINYFTSPKASDETLDGLERNSHSCDQQTRIAAPRRGLYPLSHWLMRD</sequence>
<name>A0A9P6MZV1_9FUNG</name>
<evidence type="ECO:0000313" key="1">
    <source>
        <dbReference type="EMBL" id="KAG0019452.1"/>
    </source>
</evidence>
<accession>A0A9P6MZV1</accession>
<protein>
    <submittedName>
        <fullName evidence="1">Uncharacterized protein</fullName>
    </submittedName>
</protein>
<evidence type="ECO:0000313" key="2">
    <source>
        <dbReference type="Proteomes" id="UP000703661"/>
    </source>
</evidence>
<keyword evidence="2" id="KW-1185">Reference proteome</keyword>
<dbReference type="AlphaFoldDB" id="A0A9P6MZV1"/>
<gene>
    <name evidence="1" type="ORF">BGZ80_005792</name>
</gene>
<dbReference type="EMBL" id="JAAAID010000285">
    <property type="protein sequence ID" value="KAG0019452.1"/>
    <property type="molecule type" value="Genomic_DNA"/>
</dbReference>
<dbReference type="OrthoDB" id="2441166at2759"/>
<organism evidence="1 2">
    <name type="scientific">Entomortierella chlamydospora</name>
    <dbReference type="NCBI Taxonomy" id="101097"/>
    <lineage>
        <taxon>Eukaryota</taxon>
        <taxon>Fungi</taxon>
        <taxon>Fungi incertae sedis</taxon>
        <taxon>Mucoromycota</taxon>
        <taxon>Mortierellomycotina</taxon>
        <taxon>Mortierellomycetes</taxon>
        <taxon>Mortierellales</taxon>
        <taxon>Mortierellaceae</taxon>
        <taxon>Entomortierella</taxon>
    </lineage>
</organism>
<reference evidence="1" key="1">
    <citation type="journal article" date="2020" name="Fungal Divers.">
        <title>Resolving the Mortierellaceae phylogeny through synthesis of multi-gene phylogenetics and phylogenomics.</title>
        <authorList>
            <person name="Vandepol N."/>
            <person name="Liber J."/>
            <person name="Desiro A."/>
            <person name="Na H."/>
            <person name="Kennedy M."/>
            <person name="Barry K."/>
            <person name="Grigoriev I.V."/>
            <person name="Miller A.N."/>
            <person name="O'Donnell K."/>
            <person name="Stajich J.E."/>
            <person name="Bonito G."/>
        </authorList>
    </citation>
    <scope>NUCLEOTIDE SEQUENCE</scope>
    <source>
        <strain evidence="1">NRRL 2769</strain>
    </source>
</reference>
<dbReference type="Proteomes" id="UP000703661">
    <property type="component" value="Unassembled WGS sequence"/>
</dbReference>
<comment type="caution">
    <text evidence="1">The sequence shown here is derived from an EMBL/GenBank/DDBJ whole genome shotgun (WGS) entry which is preliminary data.</text>
</comment>